<evidence type="ECO:0000256" key="5">
    <source>
        <dbReference type="ARBA" id="ARBA00037847"/>
    </source>
</evidence>
<dbReference type="GO" id="GO:0012505">
    <property type="term" value="C:endomembrane system"/>
    <property type="evidence" value="ECO:0007669"/>
    <property type="project" value="UniProtKB-SubCell"/>
</dbReference>
<dbReference type="RefSeq" id="XP_024337049.1">
    <property type="nucleotide sequence ID" value="XM_024481038.1"/>
</dbReference>
<sequence>MRLLSVLLIAALITVAYAWTKEDHEIFDLVSALEASEGRGTTFYSWLGVSSTASTNEISKAYRKKSVQLHPDKNPGVKDAHERFARLGVIAKMLRDSEGRERYDFFYKNGVPKWRGTGYYYSRFRPGLGTVLTFLILLTSALHYVIQSLNFKRDVLRIEEIRTQARAMAWGSKMIPTSEGKRKASSVKLNLGGGPRLDDDGNVVSGRLVDMVVEGNDVYHPQPDGSLTLIDSSNAEPPALKRTWFLALIIMLFDKMTKRASHVTEDEDLSANGDLEDSDTAPGTSSDAGGGGDATSKGPPRPGTKGGRVAATTMAGGRRRKVVRKR</sequence>
<evidence type="ECO:0000313" key="10">
    <source>
        <dbReference type="EMBL" id="OSX60255.1"/>
    </source>
</evidence>
<dbReference type="OrthoDB" id="413400at2759"/>
<feature type="domain" description="J" evidence="9">
    <location>
        <begin position="42"/>
        <end position="107"/>
    </location>
</feature>
<dbReference type="PROSITE" id="PS50076">
    <property type="entry name" value="DNAJ_2"/>
    <property type="match status" value="1"/>
</dbReference>
<dbReference type="GeneID" id="36325988"/>
<name>A0A1X6MV56_9APHY</name>
<evidence type="ECO:0000256" key="7">
    <source>
        <dbReference type="SAM" id="Phobius"/>
    </source>
</evidence>
<feature type="chain" id="PRO_5010853744" description="J domain-containing protein" evidence="8">
    <location>
        <begin position="19"/>
        <end position="326"/>
    </location>
</feature>
<evidence type="ECO:0000256" key="6">
    <source>
        <dbReference type="SAM" id="MobiDB-lite"/>
    </source>
</evidence>
<evidence type="ECO:0000313" key="11">
    <source>
        <dbReference type="Proteomes" id="UP000194127"/>
    </source>
</evidence>
<dbReference type="SUPFAM" id="SSF46565">
    <property type="entry name" value="Chaperone J-domain"/>
    <property type="match status" value="1"/>
</dbReference>
<keyword evidence="11" id="KW-1185">Reference proteome</keyword>
<dbReference type="Proteomes" id="UP000194127">
    <property type="component" value="Unassembled WGS sequence"/>
</dbReference>
<dbReference type="EMBL" id="KZ110600">
    <property type="protein sequence ID" value="OSX60255.1"/>
    <property type="molecule type" value="Genomic_DNA"/>
</dbReference>
<dbReference type="PRINTS" id="PR00625">
    <property type="entry name" value="JDOMAIN"/>
</dbReference>
<comment type="subcellular location">
    <subcellularLocation>
        <location evidence="5">Endomembrane system</location>
        <topology evidence="5">Single-pass membrane protein</topology>
    </subcellularLocation>
</comment>
<keyword evidence="2 8" id="KW-0732">Signal</keyword>
<dbReference type="InterPro" id="IPR001623">
    <property type="entry name" value="DnaJ_domain"/>
</dbReference>
<evidence type="ECO:0000259" key="9">
    <source>
        <dbReference type="PROSITE" id="PS50076"/>
    </source>
</evidence>
<evidence type="ECO:0000256" key="4">
    <source>
        <dbReference type="ARBA" id="ARBA00023136"/>
    </source>
</evidence>
<proteinExistence type="predicted"/>
<protein>
    <recommendedName>
        <fullName evidence="9">J domain-containing protein</fullName>
    </recommendedName>
</protein>
<feature type="compositionally biased region" description="Acidic residues" evidence="6">
    <location>
        <begin position="265"/>
        <end position="279"/>
    </location>
</feature>
<feature type="compositionally biased region" description="Basic residues" evidence="6">
    <location>
        <begin position="317"/>
        <end position="326"/>
    </location>
</feature>
<feature type="transmembrane region" description="Helical" evidence="7">
    <location>
        <begin position="127"/>
        <end position="146"/>
    </location>
</feature>
<evidence type="ECO:0000256" key="2">
    <source>
        <dbReference type="ARBA" id="ARBA00022729"/>
    </source>
</evidence>
<dbReference type="SMART" id="SM00271">
    <property type="entry name" value="DnaJ"/>
    <property type="match status" value="1"/>
</dbReference>
<feature type="region of interest" description="Disordered" evidence="6">
    <location>
        <begin position="264"/>
        <end position="326"/>
    </location>
</feature>
<dbReference type="Gene3D" id="1.10.287.110">
    <property type="entry name" value="DnaJ domain"/>
    <property type="match status" value="1"/>
</dbReference>
<dbReference type="AlphaFoldDB" id="A0A1X6MV56"/>
<keyword evidence="3 7" id="KW-1133">Transmembrane helix</keyword>
<dbReference type="Pfam" id="PF00226">
    <property type="entry name" value="DnaJ"/>
    <property type="match status" value="1"/>
</dbReference>
<dbReference type="PANTHER" id="PTHR44653:SF2">
    <property type="entry name" value="DNAJ HOMOLOG SUBFAMILY C MEMBER 1"/>
    <property type="match status" value="1"/>
</dbReference>
<keyword evidence="4 7" id="KW-0472">Membrane</keyword>
<dbReference type="InterPro" id="IPR052606">
    <property type="entry name" value="DnaJ_domain_protein"/>
</dbReference>
<dbReference type="CDD" id="cd06257">
    <property type="entry name" value="DnaJ"/>
    <property type="match status" value="1"/>
</dbReference>
<organism evidence="10 11">
    <name type="scientific">Postia placenta MAD-698-R-SB12</name>
    <dbReference type="NCBI Taxonomy" id="670580"/>
    <lineage>
        <taxon>Eukaryota</taxon>
        <taxon>Fungi</taxon>
        <taxon>Dikarya</taxon>
        <taxon>Basidiomycota</taxon>
        <taxon>Agaricomycotina</taxon>
        <taxon>Agaricomycetes</taxon>
        <taxon>Polyporales</taxon>
        <taxon>Adustoporiaceae</taxon>
        <taxon>Rhodonia</taxon>
    </lineage>
</organism>
<evidence type="ECO:0000256" key="1">
    <source>
        <dbReference type="ARBA" id="ARBA00022692"/>
    </source>
</evidence>
<feature type="signal peptide" evidence="8">
    <location>
        <begin position="1"/>
        <end position="18"/>
    </location>
</feature>
<reference evidence="10 11" key="1">
    <citation type="submission" date="2017-04" db="EMBL/GenBank/DDBJ databases">
        <title>Genome Sequence of the Model Brown-Rot Fungus Postia placenta SB12.</title>
        <authorList>
            <consortium name="DOE Joint Genome Institute"/>
            <person name="Gaskell J."/>
            <person name="Kersten P."/>
            <person name="Larrondo L.F."/>
            <person name="Canessa P."/>
            <person name="Martinez D."/>
            <person name="Hibbett D."/>
            <person name="Schmoll M."/>
            <person name="Kubicek C.P."/>
            <person name="Martinez A.T."/>
            <person name="Yadav J."/>
            <person name="Master E."/>
            <person name="Magnuson J.K."/>
            <person name="James T."/>
            <person name="Yaver D."/>
            <person name="Berka R."/>
            <person name="Labutti K."/>
            <person name="Lipzen A."/>
            <person name="Aerts A."/>
            <person name="Barry K."/>
            <person name="Henrissat B."/>
            <person name="Blanchette R."/>
            <person name="Grigoriev I."/>
            <person name="Cullen D."/>
        </authorList>
    </citation>
    <scope>NUCLEOTIDE SEQUENCE [LARGE SCALE GENOMIC DNA]</scope>
    <source>
        <strain evidence="10 11">MAD-698-R-SB12</strain>
    </source>
</reference>
<dbReference type="PANTHER" id="PTHR44653">
    <property type="entry name" value="DNAJ HOMOLOG SUBFAMILY C MEMBER 1"/>
    <property type="match status" value="1"/>
</dbReference>
<keyword evidence="1 7" id="KW-0812">Transmembrane</keyword>
<gene>
    <name evidence="10" type="ORF">POSPLADRAFT_1058428</name>
</gene>
<dbReference type="InterPro" id="IPR036869">
    <property type="entry name" value="J_dom_sf"/>
</dbReference>
<accession>A0A1X6MV56</accession>
<evidence type="ECO:0000256" key="8">
    <source>
        <dbReference type="SAM" id="SignalP"/>
    </source>
</evidence>
<dbReference type="STRING" id="670580.A0A1X6MV56"/>
<evidence type="ECO:0000256" key="3">
    <source>
        <dbReference type="ARBA" id="ARBA00022989"/>
    </source>
</evidence>